<dbReference type="Proteomes" id="UP000324222">
    <property type="component" value="Unassembled WGS sequence"/>
</dbReference>
<dbReference type="EMBL" id="VSRR010020484">
    <property type="protein sequence ID" value="MPC63162.1"/>
    <property type="molecule type" value="Genomic_DNA"/>
</dbReference>
<accession>A0A5B7GWA9</accession>
<gene>
    <name evidence="1" type="ORF">E2C01_057256</name>
</gene>
<evidence type="ECO:0000313" key="1">
    <source>
        <dbReference type="EMBL" id="MPC63162.1"/>
    </source>
</evidence>
<name>A0A5B7GWA9_PORTR</name>
<dbReference type="AlphaFoldDB" id="A0A5B7GWA9"/>
<sequence>MTSRLFGIGKSIPRKKMDNEHFRQQAAVFCGTEPSSHDAVTEVDRTKLAQDCKGYLVAITCGAVTCDDSGRFKRDTGEKKRAIHYLVILYYC</sequence>
<protein>
    <submittedName>
        <fullName evidence="1">Uncharacterized protein</fullName>
    </submittedName>
</protein>
<organism evidence="1 2">
    <name type="scientific">Portunus trituberculatus</name>
    <name type="common">Swimming crab</name>
    <name type="synonym">Neptunus trituberculatus</name>
    <dbReference type="NCBI Taxonomy" id="210409"/>
    <lineage>
        <taxon>Eukaryota</taxon>
        <taxon>Metazoa</taxon>
        <taxon>Ecdysozoa</taxon>
        <taxon>Arthropoda</taxon>
        <taxon>Crustacea</taxon>
        <taxon>Multicrustacea</taxon>
        <taxon>Malacostraca</taxon>
        <taxon>Eumalacostraca</taxon>
        <taxon>Eucarida</taxon>
        <taxon>Decapoda</taxon>
        <taxon>Pleocyemata</taxon>
        <taxon>Brachyura</taxon>
        <taxon>Eubrachyura</taxon>
        <taxon>Portunoidea</taxon>
        <taxon>Portunidae</taxon>
        <taxon>Portuninae</taxon>
        <taxon>Portunus</taxon>
    </lineage>
</organism>
<reference evidence="1 2" key="1">
    <citation type="submission" date="2019-05" db="EMBL/GenBank/DDBJ databases">
        <title>Another draft genome of Portunus trituberculatus and its Hox gene families provides insights of decapod evolution.</title>
        <authorList>
            <person name="Jeong J.-H."/>
            <person name="Song I."/>
            <person name="Kim S."/>
            <person name="Choi T."/>
            <person name="Kim D."/>
            <person name="Ryu S."/>
            <person name="Kim W."/>
        </authorList>
    </citation>
    <scope>NUCLEOTIDE SEQUENCE [LARGE SCALE GENOMIC DNA]</scope>
    <source>
        <tissue evidence="1">Muscle</tissue>
    </source>
</reference>
<proteinExistence type="predicted"/>
<keyword evidence="2" id="KW-1185">Reference proteome</keyword>
<comment type="caution">
    <text evidence="1">The sequence shown here is derived from an EMBL/GenBank/DDBJ whole genome shotgun (WGS) entry which is preliminary data.</text>
</comment>
<evidence type="ECO:0000313" key="2">
    <source>
        <dbReference type="Proteomes" id="UP000324222"/>
    </source>
</evidence>